<evidence type="ECO:0000259" key="2">
    <source>
        <dbReference type="Pfam" id="PF20434"/>
    </source>
</evidence>
<evidence type="ECO:0000313" key="4">
    <source>
        <dbReference type="Proteomes" id="UP000283709"/>
    </source>
</evidence>
<proteinExistence type="predicted"/>
<dbReference type="OrthoDB" id="9771666at2"/>
<evidence type="ECO:0000313" key="3">
    <source>
        <dbReference type="EMBL" id="RKF38267.1"/>
    </source>
</evidence>
<dbReference type="GO" id="GO:0016787">
    <property type="term" value="F:hydrolase activity"/>
    <property type="evidence" value="ECO:0007669"/>
    <property type="project" value="UniProtKB-KW"/>
</dbReference>
<dbReference type="InterPro" id="IPR049492">
    <property type="entry name" value="BD-FAE-like_dom"/>
</dbReference>
<dbReference type="Pfam" id="PF20434">
    <property type="entry name" value="BD-FAE"/>
    <property type="match status" value="1"/>
</dbReference>
<evidence type="ECO:0000256" key="1">
    <source>
        <dbReference type="ARBA" id="ARBA00022801"/>
    </source>
</evidence>
<dbReference type="RefSeq" id="WP_120347271.1">
    <property type="nucleotide sequence ID" value="NZ_MCAS01000034.1"/>
</dbReference>
<comment type="caution">
    <text evidence="3">The sequence shown here is derived from an EMBL/GenBank/DDBJ whole genome shotgun (WGS) entry which is preliminary data.</text>
</comment>
<dbReference type="Gene3D" id="3.40.50.1820">
    <property type="entry name" value="alpha/beta hydrolase"/>
    <property type="match status" value="1"/>
</dbReference>
<dbReference type="InterPro" id="IPR029058">
    <property type="entry name" value="AB_hydrolase_fold"/>
</dbReference>
<reference evidence="3 4" key="1">
    <citation type="submission" date="2016-07" db="EMBL/GenBank/DDBJ databases">
        <title>Genome analysis of Burkholderia fungorum ES3-20.</title>
        <authorList>
            <person name="Xu D."/>
            <person name="Yao R."/>
            <person name="Zheng S."/>
        </authorList>
    </citation>
    <scope>NUCLEOTIDE SEQUENCE [LARGE SCALE GENOMIC DNA]</scope>
    <source>
        <strain evidence="3 4">ES3-20</strain>
    </source>
</reference>
<dbReference type="PANTHER" id="PTHR48081">
    <property type="entry name" value="AB HYDROLASE SUPERFAMILY PROTEIN C4A8.06C"/>
    <property type="match status" value="1"/>
</dbReference>
<keyword evidence="1" id="KW-0378">Hydrolase</keyword>
<dbReference type="PANTHER" id="PTHR48081:SF33">
    <property type="entry name" value="KYNURENINE FORMAMIDASE"/>
    <property type="match status" value="1"/>
</dbReference>
<gene>
    <name evidence="3" type="ORF">BCY88_07385</name>
</gene>
<organism evidence="3 4">
    <name type="scientific">Paraburkholderia fungorum</name>
    <dbReference type="NCBI Taxonomy" id="134537"/>
    <lineage>
        <taxon>Bacteria</taxon>
        <taxon>Pseudomonadati</taxon>
        <taxon>Pseudomonadota</taxon>
        <taxon>Betaproteobacteria</taxon>
        <taxon>Burkholderiales</taxon>
        <taxon>Burkholderiaceae</taxon>
        <taxon>Paraburkholderia</taxon>
    </lineage>
</organism>
<protein>
    <submittedName>
        <fullName evidence="3">Esterase</fullName>
    </submittedName>
</protein>
<name>A0A3R7EQ74_9BURK</name>
<sequence>MPFDLTFANLAERAVQYNARASVKDFDAEMVAYASLAQASRQRCAGVLDLQYGMGVAERIDIFPAAAAVQPAPAFVYIHGGYWRAQRKEDACSMAAALTSAGVAVVMLEYTLLPEATLAEVVREVRSAISWLYRHGSVYGIDPQRIHVCGSSAGGHLVGMLYADDWQSRFNVPQDVVKGVVGLSGLYDIRPLCDINVNEWLRLYPDQAALLSPALRIPEKAPPLVLAVGGLETTGFKNQTLQFYEDVSKRGLPVSLVPNSHSNHFNLVSELADPSSVLFERTLALIRNG</sequence>
<dbReference type="Proteomes" id="UP000283709">
    <property type="component" value="Unassembled WGS sequence"/>
</dbReference>
<dbReference type="AlphaFoldDB" id="A0A3R7EQ74"/>
<dbReference type="InterPro" id="IPR050300">
    <property type="entry name" value="GDXG_lipolytic_enzyme"/>
</dbReference>
<dbReference type="SUPFAM" id="SSF53474">
    <property type="entry name" value="alpha/beta-Hydrolases"/>
    <property type="match status" value="1"/>
</dbReference>
<dbReference type="EMBL" id="MCAS01000034">
    <property type="protein sequence ID" value="RKF38267.1"/>
    <property type="molecule type" value="Genomic_DNA"/>
</dbReference>
<feature type="domain" description="BD-FAE-like" evidence="2">
    <location>
        <begin position="60"/>
        <end position="194"/>
    </location>
</feature>
<accession>A0A3R7EQ74</accession>